<accession>A0A7X9XD78</accession>
<evidence type="ECO:0000313" key="2">
    <source>
        <dbReference type="EMBL" id="NME72582.1"/>
    </source>
</evidence>
<dbReference type="Proteomes" id="UP000576082">
    <property type="component" value="Unassembled WGS sequence"/>
</dbReference>
<keyword evidence="1" id="KW-0472">Membrane</keyword>
<evidence type="ECO:0008006" key="4">
    <source>
        <dbReference type="Google" id="ProtNLM"/>
    </source>
</evidence>
<dbReference type="AlphaFoldDB" id="A0A7X9XD78"/>
<feature type="transmembrane region" description="Helical" evidence="1">
    <location>
        <begin position="102"/>
        <end position="124"/>
    </location>
</feature>
<evidence type="ECO:0000313" key="3">
    <source>
        <dbReference type="Proteomes" id="UP000576082"/>
    </source>
</evidence>
<keyword evidence="1" id="KW-1133">Transmembrane helix</keyword>
<feature type="transmembrane region" description="Helical" evidence="1">
    <location>
        <begin position="75"/>
        <end position="96"/>
    </location>
</feature>
<name>A0A7X9XD78_9BACT</name>
<gene>
    <name evidence="2" type="ORF">HHU12_31775</name>
</gene>
<dbReference type="EMBL" id="JABANE010000178">
    <property type="protein sequence ID" value="NME72582.1"/>
    <property type="molecule type" value="Genomic_DNA"/>
</dbReference>
<feature type="transmembrane region" description="Helical" evidence="1">
    <location>
        <begin position="54"/>
        <end position="70"/>
    </location>
</feature>
<dbReference type="RefSeq" id="WP_169660768.1">
    <property type="nucleotide sequence ID" value="NZ_JABANE010000178.1"/>
</dbReference>
<evidence type="ECO:0000256" key="1">
    <source>
        <dbReference type="SAM" id="Phobius"/>
    </source>
</evidence>
<proteinExistence type="predicted"/>
<keyword evidence="1" id="KW-0812">Transmembrane</keyword>
<protein>
    <recommendedName>
        <fullName evidence="4">DUF4345 domain-containing protein</fullName>
    </recommendedName>
</protein>
<feature type="transmembrane region" description="Helical" evidence="1">
    <location>
        <begin position="7"/>
        <end position="24"/>
    </location>
</feature>
<organism evidence="2 3">
    <name type="scientific">Flammeovirga aprica JL-4</name>
    <dbReference type="NCBI Taxonomy" id="694437"/>
    <lineage>
        <taxon>Bacteria</taxon>
        <taxon>Pseudomonadati</taxon>
        <taxon>Bacteroidota</taxon>
        <taxon>Cytophagia</taxon>
        <taxon>Cytophagales</taxon>
        <taxon>Flammeovirgaceae</taxon>
        <taxon>Flammeovirga</taxon>
    </lineage>
</organism>
<reference evidence="2 3" key="1">
    <citation type="submission" date="2020-04" db="EMBL/GenBank/DDBJ databases">
        <title>Flammeovirga sp. SR4, a novel species isolated from seawater.</title>
        <authorList>
            <person name="Wang X."/>
        </authorList>
    </citation>
    <scope>NUCLEOTIDE SEQUENCE [LARGE SCALE GENOMIC DNA]</scope>
    <source>
        <strain evidence="2 3">ATCC 23126</strain>
    </source>
</reference>
<sequence length="129" mass="14434">MKVVKVILKVLLGLMGLVLVYNGFKWAFLPENNLNTNGIIANTILGINMIKSDIGAPLMAIGLFQVLFVLGRKEFFFPLIIISLLYFVVRLVSYFVDGSHPIIEIGLVMEVVVPLLNTVLFKLINEEKI</sequence>
<comment type="caution">
    <text evidence="2">The sequence shown here is derived from an EMBL/GenBank/DDBJ whole genome shotgun (WGS) entry which is preliminary data.</text>
</comment>
<keyword evidence="3" id="KW-1185">Reference proteome</keyword>